<evidence type="ECO:0000256" key="1">
    <source>
        <dbReference type="ARBA" id="ARBA00023125"/>
    </source>
</evidence>
<dbReference type="PROSITE" id="PS50977">
    <property type="entry name" value="HTH_TETR_2"/>
    <property type="match status" value="1"/>
</dbReference>
<protein>
    <recommendedName>
        <fullName evidence="3">HTH tetR-type domain-containing protein</fullName>
    </recommendedName>
</protein>
<sequence>MDESLDTRSVILAGAAKLLRQNTFEDVSYLELAELAEVSERTVYRRFPTRSHLLEALGRWLEEEYFPIPEFHTVDEFRDAVRARFRAYDAEPAFAFVAARGAALSPTGEESPATFTAAIIAMLETTAPTLNRRDALRAASAARYFASPMFWARMRTGFEMSADEVYRAFDVAMVRVLPAAQRPSRAGS</sequence>
<dbReference type="SUPFAM" id="SSF46689">
    <property type="entry name" value="Homeodomain-like"/>
    <property type="match status" value="1"/>
</dbReference>
<dbReference type="AlphaFoldDB" id="A0A9W6CV78"/>
<organism evidence="4 5">
    <name type="scientific">Agromyces rhizosphaerae</name>
    <dbReference type="NCBI Taxonomy" id="88374"/>
    <lineage>
        <taxon>Bacteria</taxon>
        <taxon>Bacillati</taxon>
        <taxon>Actinomycetota</taxon>
        <taxon>Actinomycetes</taxon>
        <taxon>Micrococcales</taxon>
        <taxon>Microbacteriaceae</taxon>
        <taxon>Agromyces</taxon>
    </lineage>
</organism>
<feature type="domain" description="HTH tetR-type" evidence="3">
    <location>
        <begin position="5"/>
        <end position="65"/>
    </location>
</feature>
<feature type="DNA-binding region" description="H-T-H motif" evidence="2">
    <location>
        <begin position="28"/>
        <end position="47"/>
    </location>
</feature>
<keyword evidence="1 2" id="KW-0238">DNA-binding</keyword>
<accession>A0A9W6CV78</accession>
<dbReference type="RefSeq" id="WP_281882297.1">
    <property type="nucleotide sequence ID" value="NZ_BSDP01000001.1"/>
</dbReference>
<evidence type="ECO:0000256" key="2">
    <source>
        <dbReference type="PROSITE-ProRule" id="PRU00335"/>
    </source>
</evidence>
<evidence type="ECO:0000313" key="5">
    <source>
        <dbReference type="Proteomes" id="UP001144396"/>
    </source>
</evidence>
<dbReference type="Pfam" id="PF00440">
    <property type="entry name" value="TetR_N"/>
    <property type="match status" value="1"/>
</dbReference>
<dbReference type="InterPro" id="IPR001647">
    <property type="entry name" value="HTH_TetR"/>
</dbReference>
<dbReference type="GO" id="GO:0003677">
    <property type="term" value="F:DNA binding"/>
    <property type="evidence" value="ECO:0007669"/>
    <property type="project" value="UniProtKB-UniRule"/>
</dbReference>
<evidence type="ECO:0000259" key="3">
    <source>
        <dbReference type="PROSITE" id="PS50977"/>
    </source>
</evidence>
<reference evidence="4" key="1">
    <citation type="submission" date="2022-12" db="EMBL/GenBank/DDBJ databases">
        <title>Reference genome sequencing for broad-spectrum identification of bacterial and archaeal isolates by mass spectrometry.</title>
        <authorList>
            <person name="Sekiguchi Y."/>
            <person name="Tourlousse D.M."/>
        </authorList>
    </citation>
    <scope>NUCLEOTIDE SEQUENCE</scope>
    <source>
        <strain evidence="4">14</strain>
    </source>
</reference>
<proteinExistence type="predicted"/>
<evidence type="ECO:0000313" key="4">
    <source>
        <dbReference type="EMBL" id="GLI26300.1"/>
    </source>
</evidence>
<dbReference type="EMBL" id="BSDP01000001">
    <property type="protein sequence ID" value="GLI26300.1"/>
    <property type="molecule type" value="Genomic_DNA"/>
</dbReference>
<dbReference type="Gene3D" id="1.10.357.10">
    <property type="entry name" value="Tetracycline Repressor, domain 2"/>
    <property type="match status" value="1"/>
</dbReference>
<name>A0A9W6CV78_9MICO</name>
<comment type="caution">
    <text evidence="4">The sequence shown here is derived from an EMBL/GenBank/DDBJ whole genome shotgun (WGS) entry which is preliminary data.</text>
</comment>
<keyword evidence="5" id="KW-1185">Reference proteome</keyword>
<gene>
    <name evidence="4" type="ORF">ARHIZOSPH14_05420</name>
</gene>
<dbReference type="InterPro" id="IPR009057">
    <property type="entry name" value="Homeodomain-like_sf"/>
</dbReference>
<dbReference type="Proteomes" id="UP001144396">
    <property type="component" value="Unassembled WGS sequence"/>
</dbReference>